<dbReference type="InterPro" id="IPR004252">
    <property type="entry name" value="Probable_transposase_24"/>
</dbReference>
<sequence length="437" mass="48827">MPGDYYSTKKLVKDLGLSIEKIHACKNGCILYWKDDVDLEYCKFCGDARYKPSRGRDPNWKKSLYPVLRVGVMCHPSDAEAWKYFDRMYPDFAEKPHNVRLYLCTDGFAPHGQYGRTYSSWKVIITPYNHPLDLLQLLHMGVRTYNHATDRVFTMRATLMWTVNDLHAYGMASEWSTAGIMGADFYPPQIPADSGAVGSYAVGANSSQAQHRPWDVPPPPAPPTSLLPSQAQRSNRDFLAAINNAVKGHYPHPWANILQIPQEHQLLWLATGGTAMMRACSRSSSRRPGSSCESSLPTPATSWPDRCAWLRRSGANLWGLGKPRISGDTTRTPVNQMEVFEEVYKKKDDGQWSDPRAEEVMIREENNSGELAPSSQASVTPNERQLWMLAVGGRKRGRVFGLSSKAHDTIAGPSQLSSSAAPTPSPPQLHDDLHDRV</sequence>
<organism evidence="2">
    <name type="scientific">Sesamum angustifolium</name>
    <dbReference type="NCBI Taxonomy" id="2727405"/>
    <lineage>
        <taxon>Eukaryota</taxon>
        <taxon>Viridiplantae</taxon>
        <taxon>Streptophyta</taxon>
        <taxon>Embryophyta</taxon>
        <taxon>Tracheophyta</taxon>
        <taxon>Spermatophyta</taxon>
        <taxon>Magnoliopsida</taxon>
        <taxon>eudicotyledons</taxon>
        <taxon>Gunneridae</taxon>
        <taxon>Pentapetalae</taxon>
        <taxon>asterids</taxon>
        <taxon>lamiids</taxon>
        <taxon>Lamiales</taxon>
        <taxon>Pedaliaceae</taxon>
        <taxon>Sesamum</taxon>
    </lineage>
</organism>
<dbReference type="PANTHER" id="PTHR10775:SF193">
    <property type="entry name" value="DUF4216 DOMAIN-CONTAINING PROTEIN"/>
    <property type="match status" value="1"/>
</dbReference>
<dbReference type="AlphaFoldDB" id="A0AAW2IR56"/>
<dbReference type="Pfam" id="PF03004">
    <property type="entry name" value="Transposase_24"/>
    <property type="match status" value="1"/>
</dbReference>
<feature type="region of interest" description="Disordered" evidence="1">
    <location>
        <begin position="402"/>
        <end position="437"/>
    </location>
</feature>
<feature type="compositionally biased region" description="Low complexity" evidence="1">
    <location>
        <begin position="413"/>
        <end position="422"/>
    </location>
</feature>
<evidence type="ECO:0000256" key="1">
    <source>
        <dbReference type="SAM" id="MobiDB-lite"/>
    </source>
</evidence>
<reference evidence="2" key="1">
    <citation type="submission" date="2020-06" db="EMBL/GenBank/DDBJ databases">
        <authorList>
            <person name="Li T."/>
            <person name="Hu X."/>
            <person name="Zhang T."/>
            <person name="Song X."/>
            <person name="Zhang H."/>
            <person name="Dai N."/>
            <person name="Sheng W."/>
            <person name="Hou X."/>
            <person name="Wei L."/>
        </authorList>
    </citation>
    <scope>NUCLEOTIDE SEQUENCE</scope>
    <source>
        <strain evidence="2">G01</strain>
        <tissue evidence="2">Leaf</tissue>
    </source>
</reference>
<reference evidence="2" key="2">
    <citation type="journal article" date="2024" name="Plant">
        <title>Genomic evolution and insights into agronomic trait innovations of Sesamum species.</title>
        <authorList>
            <person name="Miao H."/>
            <person name="Wang L."/>
            <person name="Qu L."/>
            <person name="Liu H."/>
            <person name="Sun Y."/>
            <person name="Le M."/>
            <person name="Wang Q."/>
            <person name="Wei S."/>
            <person name="Zheng Y."/>
            <person name="Lin W."/>
            <person name="Duan Y."/>
            <person name="Cao H."/>
            <person name="Xiong S."/>
            <person name="Wang X."/>
            <person name="Wei L."/>
            <person name="Li C."/>
            <person name="Ma Q."/>
            <person name="Ju M."/>
            <person name="Zhao R."/>
            <person name="Li G."/>
            <person name="Mu C."/>
            <person name="Tian Q."/>
            <person name="Mei H."/>
            <person name="Zhang T."/>
            <person name="Gao T."/>
            <person name="Zhang H."/>
        </authorList>
    </citation>
    <scope>NUCLEOTIDE SEQUENCE</scope>
    <source>
        <strain evidence="2">G01</strain>
    </source>
</reference>
<gene>
    <name evidence="2" type="ORF">Sangu_2816500</name>
</gene>
<evidence type="ECO:0000313" key="2">
    <source>
        <dbReference type="EMBL" id="KAL0284649.1"/>
    </source>
</evidence>
<dbReference type="PANTHER" id="PTHR10775">
    <property type="entry name" value="OS08G0208400 PROTEIN"/>
    <property type="match status" value="1"/>
</dbReference>
<proteinExistence type="predicted"/>
<accession>A0AAW2IR56</accession>
<feature type="compositionally biased region" description="Low complexity" evidence="1">
    <location>
        <begin position="281"/>
        <end position="295"/>
    </location>
</feature>
<name>A0AAW2IR56_9LAMI</name>
<protein>
    <submittedName>
        <fullName evidence="2">Uncharacterized protein</fullName>
    </submittedName>
</protein>
<dbReference type="EMBL" id="JACGWK010001638">
    <property type="protein sequence ID" value="KAL0284649.1"/>
    <property type="molecule type" value="Genomic_DNA"/>
</dbReference>
<feature type="region of interest" description="Disordered" evidence="1">
    <location>
        <begin position="208"/>
        <end position="232"/>
    </location>
</feature>
<feature type="compositionally biased region" description="Pro residues" evidence="1">
    <location>
        <begin position="215"/>
        <end position="225"/>
    </location>
</feature>
<feature type="region of interest" description="Disordered" evidence="1">
    <location>
        <begin position="281"/>
        <end position="300"/>
    </location>
</feature>
<dbReference type="Pfam" id="PF02992">
    <property type="entry name" value="Transposase_21"/>
    <property type="match status" value="2"/>
</dbReference>
<dbReference type="InterPro" id="IPR004242">
    <property type="entry name" value="Transposase_21"/>
</dbReference>
<comment type="caution">
    <text evidence="2">The sequence shown here is derived from an EMBL/GenBank/DDBJ whole genome shotgun (WGS) entry which is preliminary data.</text>
</comment>